<reference evidence="1" key="1">
    <citation type="submission" date="2023-03" db="EMBL/GenBank/DDBJ databases">
        <title>Complete genome of Cladonia borealis.</title>
        <authorList>
            <person name="Park H."/>
        </authorList>
    </citation>
    <scope>NUCLEOTIDE SEQUENCE</scope>
    <source>
        <strain evidence="1">ANT050790</strain>
    </source>
</reference>
<comment type="caution">
    <text evidence="1">The sequence shown here is derived from an EMBL/GenBank/DDBJ whole genome shotgun (WGS) entry which is preliminary data.</text>
</comment>
<name>A0AA39V1P1_9LECA</name>
<dbReference type="AlphaFoldDB" id="A0AA39V1P1"/>
<evidence type="ECO:0000313" key="1">
    <source>
        <dbReference type="EMBL" id="KAK0507584.1"/>
    </source>
</evidence>
<organism evidence="1 2">
    <name type="scientific">Cladonia borealis</name>
    <dbReference type="NCBI Taxonomy" id="184061"/>
    <lineage>
        <taxon>Eukaryota</taxon>
        <taxon>Fungi</taxon>
        <taxon>Dikarya</taxon>
        <taxon>Ascomycota</taxon>
        <taxon>Pezizomycotina</taxon>
        <taxon>Lecanoromycetes</taxon>
        <taxon>OSLEUM clade</taxon>
        <taxon>Lecanoromycetidae</taxon>
        <taxon>Lecanorales</taxon>
        <taxon>Lecanorineae</taxon>
        <taxon>Cladoniaceae</taxon>
        <taxon>Cladonia</taxon>
    </lineage>
</organism>
<keyword evidence="2" id="KW-1185">Reference proteome</keyword>
<protein>
    <submittedName>
        <fullName evidence="1">Uncharacterized protein</fullName>
    </submittedName>
</protein>
<proteinExistence type="predicted"/>
<dbReference type="EMBL" id="JAFEKC020000023">
    <property type="protein sequence ID" value="KAK0507584.1"/>
    <property type="molecule type" value="Genomic_DNA"/>
</dbReference>
<accession>A0AA39V1P1</accession>
<gene>
    <name evidence="1" type="ORF">JMJ35_010107</name>
</gene>
<sequence>MPASPSRILLDPMPPTRLFRELIAREEQLIVQHQERELQRHLPTTSPSTTVLDYSQSLVILNELAHRSRSPIRDPIPSKRQEDLCRRLLSIEIEAGYLYEELEPTHLRTNHPKSSKQRSIEQLHTLRTTYRNRWLLELETMLADCDMSHMANDERKTRD</sequence>
<evidence type="ECO:0000313" key="2">
    <source>
        <dbReference type="Proteomes" id="UP001166286"/>
    </source>
</evidence>
<dbReference type="Proteomes" id="UP001166286">
    <property type="component" value="Unassembled WGS sequence"/>
</dbReference>